<dbReference type="Pfam" id="PF04138">
    <property type="entry name" value="GtrA_DPMS_TM"/>
    <property type="match status" value="1"/>
</dbReference>
<reference evidence="8" key="2">
    <citation type="submission" date="2020-09" db="EMBL/GenBank/DDBJ databases">
        <authorList>
            <person name="Sun Q."/>
            <person name="Kim S."/>
        </authorList>
    </citation>
    <scope>NUCLEOTIDE SEQUENCE</scope>
    <source>
        <strain evidence="8">KCTC 32501</strain>
    </source>
</reference>
<dbReference type="EMBL" id="BMZG01000003">
    <property type="protein sequence ID" value="GHA67923.1"/>
    <property type="molecule type" value="Genomic_DNA"/>
</dbReference>
<reference evidence="8" key="1">
    <citation type="journal article" date="2014" name="Int. J. Syst. Evol. Microbiol.">
        <title>Complete genome sequence of Corynebacterium casei LMG S-19264T (=DSM 44701T), isolated from a smear-ripened cheese.</title>
        <authorList>
            <consortium name="US DOE Joint Genome Institute (JGI-PGF)"/>
            <person name="Walter F."/>
            <person name="Albersmeier A."/>
            <person name="Kalinowski J."/>
            <person name="Ruckert C."/>
        </authorList>
    </citation>
    <scope>NUCLEOTIDE SEQUENCE</scope>
    <source>
        <strain evidence="8">KCTC 32501</strain>
    </source>
</reference>
<keyword evidence="9" id="KW-1185">Reference proteome</keyword>
<organism evidence="8 9">
    <name type="scientific">Formosimonas limnophila</name>
    <dbReference type="NCBI Taxonomy" id="1384487"/>
    <lineage>
        <taxon>Bacteria</taxon>
        <taxon>Pseudomonadati</taxon>
        <taxon>Pseudomonadota</taxon>
        <taxon>Betaproteobacteria</taxon>
        <taxon>Burkholderiales</taxon>
        <taxon>Burkholderiaceae</taxon>
        <taxon>Formosimonas</taxon>
    </lineage>
</organism>
<dbReference type="RefSeq" id="WP_189491260.1">
    <property type="nucleotide sequence ID" value="NZ_BMZG01000003.1"/>
</dbReference>
<dbReference type="PANTHER" id="PTHR38459">
    <property type="entry name" value="PROPHAGE BACTOPRENOL-LINKED GLUCOSE TRANSLOCASE HOMOLOG"/>
    <property type="match status" value="1"/>
</dbReference>
<dbReference type="InterPro" id="IPR007267">
    <property type="entry name" value="GtrA_DPMS_TM"/>
</dbReference>
<proteinExistence type="inferred from homology"/>
<dbReference type="InterPro" id="IPR051401">
    <property type="entry name" value="GtrA_CellWall_Glycosyl"/>
</dbReference>
<evidence type="ECO:0000256" key="6">
    <source>
        <dbReference type="SAM" id="Phobius"/>
    </source>
</evidence>
<dbReference type="Proteomes" id="UP000614287">
    <property type="component" value="Unassembled WGS sequence"/>
</dbReference>
<evidence type="ECO:0000256" key="3">
    <source>
        <dbReference type="ARBA" id="ARBA00022692"/>
    </source>
</evidence>
<gene>
    <name evidence="8" type="ORF">GCM10009007_05540</name>
</gene>
<evidence type="ECO:0000313" key="8">
    <source>
        <dbReference type="EMBL" id="GHA67923.1"/>
    </source>
</evidence>
<evidence type="ECO:0000256" key="2">
    <source>
        <dbReference type="ARBA" id="ARBA00009399"/>
    </source>
</evidence>
<dbReference type="GO" id="GO:0005886">
    <property type="term" value="C:plasma membrane"/>
    <property type="evidence" value="ECO:0007669"/>
    <property type="project" value="TreeGrafter"/>
</dbReference>
<evidence type="ECO:0000259" key="7">
    <source>
        <dbReference type="Pfam" id="PF04138"/>
    </source>
</evidence>
<feature type="transmembrane region" description="Helical" evidence="6">
    <location>
        <begin position="105"/>
        <end position="125"/>
    </location>
</feature>
<feature type="domain" description="GtrA/DPMS transmembrane" evidence="7">
    <location>
        <begin position="13"/>
        <end position="130"/>
    </location>
</feature>
<dbReference type="GO" id="GO:0000271">
    <property type="term" value="P:polysaccharide biosynthetic process"/>
    <property type="evidence" value="ECO:0007669"/>
    <property type="project" value="InterPro"/>
</dbReference>
<comment type="caution">
    <text evidence="8">The sequence shown here is derived from an EMBL/GenBank/DDBJ whole genome shotgun (WGS) entry which is preliminary data.</text>
</comment>
<evidence type="ECO:0000256" key="4">
    <source>
        <dbReference type="ARBA" id="ARBA00022989"/>
    </source>
</evidence>
<dbReference type="PROSITE" id="PS51257">
    <property type="entry name" value="PROKAR_LIPOPROTEIN"/>
    <property type="match status" value="1"/>
</dbReference>
<keyword evidence="4 6" id="KW-1133">Transmembrane helix</keyword>
<sequence length="140" mass="16084">MIKWLWNSQFAMFACVGAVGFVVDYVVFYSLSLYVSYVHVVRIVAFGVACLVTWWLNARFTFKQNNTSVKIVTLPTYFLAQSLGMLINFSTFSTLLFLIKVNETSIFISFIVGSLVAMLFNFFFAKHIAFKKVIKNDHLF</sequence>
<name>A0A8J3CMM3_9BURK</name>
<keyword evidence="5 6" id="KW-0472">Membrane</keyword>
<feature type="transmembrane region" description="Helical" evidence="6">
    <location>
        <begin position="77"/>
        <end position="99"/>
    </location>
</feature>
<evidence type="ECO:0000256" key="5">
    <source>
        <dbReference type="ARBA" id="ARBA00023136"/>
    </source>
</evidence>
<comment type="subcellular location">
    <subcellularLocation>
        <location evidence="1">Membrane</location>
        <topology evidence="1">Multi-pass membrane protein</topology>
    </subcellularLocation>
</comment>
<dbReference type="AlphaFoldDB" id="A0A8J3CMM3"/>
<evidence type="ECO:0000313" key="9">
    <source>
        <dbReference type="Proteomes" id="UP000614287"/>
    </source>
</evidence>
<dbReference type="PANTHER" id="PTHR38459:SF1">
    <property type="entry name" value="PROPHAGE BACTOPRENOL-LINKED GLUCOSE TRANSLOCASE HOMOLOG"/>
    <property type="match status" value="1"/>
</dbReference>
<evidence type="ECO:0000256" key="1">
    <source>
        <dbReference type="ARBA" id="ARBA00004141"/>
    </source>
</evidence>
<keyword evidence="3 6" id="KW-0812">Transmembrane</keyword>
<feature type="transmembrane region" description="Helical" evidence="6">
    <location>
        <begin position="12"/>
        <end position="31"/>
    </location>
</feature>
<feature type="transmembrane region" description="Helical" evidence="6">
    <location>
        <begin position="37"/>
        <end position="56"/>
    </location>
</feature>
<accession>A0A8J3CMM3</accession>
<protein>
    <recommendedName>
        <fullName evidence="7">GtrA/DPMS transmembrane domain-containing protein</fullName>
    </recommendedName>
</protein>
<comment type="similarity">
    <text evidence="2">Belongs to the GtrA family.</text>
</comment>